<evidence type="ECO:0000256" key="1">
    <source>
        <dbReference type="SAM" id="MobiDB-lite"/>
    </source>
</evidence>
<protein>
    <submittedName>
        <fullName evidence="2">Uncharacterized protein</fullName>
    </submittedName>
</protein>
<dbReference type="GeneID" id="80349497"/>
<organism evidence="2 3">
    <name type="scientific">Nocardia wallacei</name>
    <dbReference type="NCBI Taxonomy" id="480035"/>
    <lineage>
        <taxon>Bacteria</taxon>
        <taxon>Bacillati</taxon>
        <taxon>Actinomycetota</taxon>
        <taxon>Actinomycetes</taxon>
        <taxon>Mycobacteriales</taxon>
        <taxon>Nocardiaceae</taxon>
        <taxon>Nocardia</taxon>
    </lineage>
</organism>
<feature type="region of interest" description="Disordered" evidence="1">
    <location>
        <begin position="214"/>
        <end position="245"/>
    </location>
</feature>
<proteinExistence type="predicted"/>
<keyword evidence="3" id="KW-1185">Reference proteome</keyword>
<sequence length="245" mass="26058">MTDVTVADTIRWLHEEGLSRLVGVADRVSHPISAFTVDIATGTVTVYPAAGGGVGSDVMTLAADDLPHPTGTSRRLVIVGVTTAESVLVLDLSASLDLAINAARPETVARSWVLQLLLNPEITIVTNSGDVALVDSPRLRQSFIPGGGATIVSVDDERPPVTTISFNPTTEEPDHIDVADDGSGEMYLRARFWRLRQVLTLDDVQWRVLADQLEAADQSAAPPDRPTVAPPPDRVTVSAPDARAT</sequence>
<feature type="compositionally biased region" description="Pro residues" evidence="1">
    <location>
        <begin position="223"/>
        <end position="233"/>
    </location>
</feature>
<dbReference type="Proteomes" id="UP000516173">
    <property type="component" value="Chromosome"/>
</dbReference>
<dbReference type="RefSeq" id="WP_187684203.1">
    <property type="nucleotide sequence ID" value="NZ_AP023396.1"/>
</dbReference>
<evidence type="ECO:0000313" key="3">
    <source>
        <dbReference type="Proteomes" id="UP000516173"/>
    </source>
</evidence>
<gene>
    <name evidence="2" type="ORF">NWFMUON74_50570</name>
</gene>
<reference evidence="2 3" key="1">
    <citation type="submission" date="2020-08" db="EMBL/GenBank/DDBJ databases">
        <title>Genome Sequencing of Nocardia wallacei strain FMUON74 and assembly.</title>
        <authorList>
            <person name="Toyokawa M."/>
            <person name="Uesaka K."/>
        </authorList>
    </citation>
    <scope>NUCLEOTIDE SEQUENCE [LARGE SCALE GENOMIC DNA]</scope>
    <source>
        <strain evidence="2 3">FMUON74</strain>
    </source>
</reference>
<dbReference type="KEGG" id="nwl:NWFMUON74_50570"/>
<evidence type="ECO:0000313" key="2">
    <source>
        <dbReference type="EMBL" id="BCK57285.1"/>
    </source>
</evidence>
<dbReference type="AlphaFoldDB" id="A0A7G1KPV5"/>
<accession>A0A7G1KPV5</accession>
<name>A0A7G1KPV5_9NOCA</name>
<dbReference type="EMBL" id="AP023396">
    <property type="protein sequence ID" value="BCK57285.1"/>
    <property type="molecule type" value="Genomic_DNA"/>
</dbReference>